<comment type="caution">
    <text evidence="1">The sequence shown here is derived from an EMBL/GenBank/DDBJ whole genome shotgun (WGS) entry which is preliminary data.</text>
</comment>
<dbReference type="PROSITE" id="PS51257">
    <property type="entry name" value="PROKAR_LIPOPROTEIN"/>
    <property type="match status" value="1"/>
</dbReference>
<name>A0ABR4G7F2_9EURO</name>
<sequence length="68" mass="7625">MGLWQHRLLYGRCVGLPWKGKSDPYGPQGNVLCSCLDIVRTLGMTRRDSSTDSMCCYRNGDSVQPQCL</sequence>
<organism evidence="1 2">
    <name type="scientific">Aspergillus keveii</name>
    <dbReference type="NCBI Taxonomy" id="714993"/>
    <lineage>
        <taxon>Eukaryota</taxon>
        <taxon>Fungi</taxon>
        <taxon>Dikarya</taxon>
        <taxon>Ascomycota</taxon>
        <taxon>Pezizomycotina</taxon>
        <taxon>Eurotiomycetes</taxon>
        <taxon>Eurotiomycetidae</taxon>
        <taxon>Eurotiales</taxon>
        <taxon>Aspergillaceae</taxon>
        <taxon>Aspergillus</taxon>
        <taxon>Aspergillus subgen. Nidulantes</taxon>
    </lineage>
</organism>
<dbReference type="Proteomes" id="UP001610563">
    <property type="component" value="Unassembled WGS sequence"/>
</dbReference>
<proteinExistence type="predicted"/>
<gene>
    <name evidence="1" type="ORF">BJX66DRAFT_303470</name>
</gene>
<protein>
    <submittedName>
        <fullName evidence="1">Uncharacterized protein</fullName>
    </submittedName>
</protein>
<reference evidence="1 2" key="1">
    <citation type="submission" date="2024-07" db="EMBL/GenBank/DDBJ databases">
        <title>Section-level genome sequencing and comparative genomics of Aspergillus sections Usti and Cavernicolus.</title>
        <authorList>
            <consortium name="Lawrence Berkeley National Laboratory"/>
            <person name="Nybo J.L."/>
            <person name="Vesth T.C."/>
            <person name="Theobald S."/>
            <person name="Frisvad J.C."/>
            <person name="Larsen T.O."/>
            <person name="Kjaerboelling I."/>
            <person name="Rothschild-Mancinelli K."/>
            <person name="Lyhne E.K."/>
            <person name="Kogle M.E."/>
            <person name="Barry K."/>
            <person name="Clum A."/>
            <person name="Na H."/>
            <person name="Ledsgaard L."/>
            <person name="Lin J."/>
            <person name="Lipzen A."/>
            <person name="Kuo A."/>
            <person name="Riley R."/>
            <person name="Mondo S."/>
            <person name="Labutti K."/>
            <person name="Haridas S."/>
            <person name="Pangalinan J."/>
            <person name="Salamov A.A."/>
            <person name="Simmons B.A."/>
            <person name="Magnuson J.K."/>
            <person name="Chen J."/>
            <person name="Drula E."/>
            <person name="Henrissat B."/>
            <person name="Wiebenga A."/>
            <person name="Lubbers R.J."/>
            <person name="Gomes A.C."/>
            <person name="Makela M.R."/>
            <person name="Stajich J."/>
            <person name="Grigoriev I.V."/>
            <person name="Mortensen U.H."/>
            <person name="De Vries R.P."/>
            <person name="Baker S.E."/>
            <person name="Andersen M.R."/>
        </authorList>
    </citation>
    <scope>NUCLEOTIDE SEQUENCE [LARGE SCALE GENOMIC DNA]</scope>
    <source>
        <strain evidence="1 2">CBS 209.92</strain>
    </source>
</reference>
<keyword evidence="2" id="KW-1185">Reference proteome</keyword>
<evidence type="ECO:0000313" key="1">
    <source>
        <dbReference type="EMBL" id="KAL2794609.1"/>
    </source>
</evidence>
<dbReference type="EMBL" id="JBFTWV010000043">
    <property type="protein sequence ID" value="KAL2794609.1"/>
    <property type="molecule type" value="Genomic_DNA"/>
</dbReference>
<evidence type="ECO:0000313" key="2">
    <source>
        <dbReference type="Proteomes" id="UP001610563"/>
    </source>
</evidence>
<accession>A0ABR4G7F2</accession>